<dbReference type="InterPro" id="IPR042186">
    <property type="entry name" value="FimD_plug_dom"/>
</dbReference>
<evidence type="ECO:0000256" key="1">
    <source>
        <dbReference type="SAM" id="SignalP"/>
    </source>
</evidence>
<feature type="chain" id="PRO_5013276852" evidence="1">
    <location>
        <begin position="26"/>
        <end position="774"/>
    </location>
</feature>
<proteinExistence type="predicted"/>
<comment type="caution">
    <text evidence="2">The sequence shown here is derived from an EMBL/GenBank/DDBJ whole genome shotgun (WGS) entry which is preliminary data.</text>
</comment>
<dbReference type="GO" id="GO:0015473">
    <property type="term" value="F:fimbrial usher porin activity"/>
    <property type="evidence" value="ECO:0007669"/>
    <property type="project" value="InterPro"/>
</dbReference>
<keyword evidence="1" id="KW-0732">Signal</keyword>
<dbReference type="EMBL" id="AQQV01000003">
    <property type="protein sequence ID" value="ORE85997.1"/>
    <property type="molecule type" value="Genomic_DNA"/>
</dbReference>
<dbReference type="Proteomes" id="UP000192342">
    <property type="component" value="Unassembled WGS sequence"/>
</dbReference>
<dbReference type="OrthoDB" id="6554712at2"/>
<dbReference type="Gene3D" id="2.60.40.2610">
    <property type="entry name" value="Outer membrane usher protein FimD, plug domain"/>
    <property type="match status" value="1"/>
</dbReference>
<evidence type="ECO:0000313" key="2">
    <source>
        <dbReference type="EMBL" id="ORE85997.1"/>
    </source>
</evidence>
<dbReference type="Pfam" id="PF00577">
    <property type="entry name" value="Usher"/>
    <property type="match status" value="1"/>
</dbReference>
<keyword evidence="3" id="KW-1185">Reference proteome</keyword>
<dbReference type="STRING" id="1317117.ATO7_11908"/>
<accession>A0A1Y1SBH1</accession>
<dbReference type="PANTHER" id="PTHR30451:SF5">
    <property type="entry name" value="SLR0019 PROTEIN"/>
    <property type="match status" value="1"/>
</dbReference>
<dbReference type="AlphaFoldDB" id="A0A1Y1SBH1"/>
<feature type="signal peptide" evidence="1">
    <location>
        <begin position="1"/>
        <end position="25"/>
    </location>
</feature>
<name>A0A1Y1SBH1_9GAMM</name>
<dbReference type="Gene3D" id="2.60.40.3110">
    <property type="match status" value="1"/>
</dbReference>
<sequence>MCAWPRRPELVAALLALCSITQVLAEPVPLALSINAEDHGVHLVELDEHQHIRIAREVLLDAGLAEDKLPAAAWLAPQDFALSHTFDPESGSLALQVPADWLPPNQRDLSGREPIPAPLDNRSVYLNYAFNATRRGEQDVDWQAPFELGLRYDAWLLNSTYNLDERQGQRGQTVLQRDDRAGMWRLALGDVGAQAGPLGGTQALAGLRVSSAFNLQPGFVASPSLQLNYMLDTPAEVEIWLDGRRVATESVPAGPLQLNNLPLYGGRSGNVRLLIRDAFGEVREIETDVYISSRQLGRGVHQFSYSIGLPRLATDRYANQPTALFEHRIGLNDHITAGLSGSVDDTQWQSGLELAGARPWLGEWSLAYSHGGAHAANSGHAMQFSLNRSMDHVLFSASAFQRDAHYQTVGLSAGRLRRANVRMGLSSGWLRGLNLSHSWADGELTNAVGDTPSARSRQWRLNFSRNLGRGLAVNAQAWHDTIRHQSQISLSFNWLFGRELASSRLDWRDDDQRSWVNRISRSGDGQLRDGWTVELEQRQADGQAEPLRSARADYDLNARYATARLGYRRDQLDRNGEDHWSLRLSGATAWADGKLALGRPIRGGFAIVDAGKTNVDVFHNNQLAGNSGAMPLLLPNLTPYYPQSINFKLPDSLPLGTRVSSTQHKLSVWDGGGSTVSLALQQLNSYEGRIDLLSPDGQRQPAQFGALVLHQNNGDSQRIALGLNGFLYLDQIPPGEYRAEVLLKDESCHMILHLPQSNQSFNDLGVISCSLTAS</sequence>
<dbReference type="GO" id="GO:0009297">
    <property type="term" value="P:pilus assembly"/>
    <property type="evidence" value="ECO:0007669"/>
    <property type="project" value="InterPro"/>
</dbReference>
<organism evidence="2 3">
    <name type="scientific">Oceanococcus atlanticus</name>
    <dbReference type="NCBI Taxonomy" id="1317117"/>
    <lineage>
        <taxon>Bacteria</taxon>
        <taxon>Pseudomonadati</taxon>
        <taxon>Pseudomonadota</taxon>
        <taxon>Gammaproteobacteria</taxon>
        <taxon>Chromatiales</taxon>
        <taxon>Oceanococcaceae</taxon>
        <taxon>Oceanococcus</taxon>
    </lineage>
</organism>
<evidence type="ECO:0000313" key="3">
    <source>
        <dbReference type="Proteomes" id="UP000192342"/>
    </source>
</evidence>
<protein>
    <submittedName>
        <fullName evidence="2">Fimbrial biogenesis outer membrane usher protein</fullName>
    </submittedName>
</protein>
<dbReference type="InterPro" id="IPR000015">
    <property type="entry name" value="Fimb_usher"/>
</dbReference>
<dbReference type="GO" id="GO:0009279">
    <property type="term" value="C:cell outer membrane"/>
    <property type="evidence" value="ECO:0007669"/>
    <property type="project" value="TreeGrafter"/>
</dbReference>
<dbReference type="RefSeq" id="WP_158523190.1">
    <property type="nucleotide sequence ID" value="NZ_AQQV01000003.1"/>
</dbReference>
<reference evidence="2 3" key="1">
    <citation type="submission" date="2013-04" db="EMBL/GenBank/DDBJ databases">
        <title>Oceanococcus atlanticus 22II-S10r2 Genome Sequencing.</title>
        <authorList>
            <person name="Lai Q."/>
            <person name="Li G."/>
            <person name="Shao Z."/>
        </authorList>
    </citation>
    <scope>NUCLEOTIDE SEQUENCE [LARGE SCALE GENOMIC DNA]</scope>
    <source>
        <strain evidence="2 3">22II-S10r2</strain>
    </source>
</reference>
<gene>
    <name evidence="2" type="ORF">ATO7_11908</name>
</gene>
<dbReference type="PANTHER" id="PTHR30451">
    <property type="entry name" value="OUTER MEMBRANE USHER PROTEIN"/>
    <property type="match status" value="1"/>
</dbReference>